<name>A0A7X4YBV0_9BACT</name>
<dbReference type="EMBL" id="JAAAPK010000004">
    <property type="protein sequence ID" value="NBC41397.1"/>
    <property type="molecule type" value="Genomic_DNA"/>
</dbReference>
<comment type="caution">
    <text evidence="1">The sequence shown here is derived from an EMBL/GenBank/DDBJ whole genome shotgun (WGS) entry which is preliminary data.</text>
</comment>
<evidence type="ECO:0000313" key="2">
    <source>
        <dbReference type="Proteomes" id="UP000537825"/>
    </source>
</evidence>
<accession>A0A7X4YBV0</accession>
<organism evidence="1 2">
    <name type="scientific">Corallococcus exiguus</name>
    <dbReference type="NCBI Taxonomy" id="83462"/>
    <lineage>
        <taxon>Bacteria</taxon>
        <taxon>Pseudomonadati</taxon>
        <taxon>Myxococcota</taxon>
        <taxon>Myxococcia</taxon>
        <taxon>Myxococcales</taxon>
        <taxon>Cystobacterineae</taxon>
        <taxon>Myxococcaceae</taxon>
        <taxon>Corallococcus</taxon>
    </lineage>
</organism>
<proteinExistence type="predicted"/>
<reference evidence="1 2" key="1">
    <citation type="submission" date="2020-01" db="EMBL/GenBank/DDBJ databases">
        <title>The draft genome sequence of Corallococcus exiguus DSM 14696.</title>
        <authorList>
            <person name="Zhang X."/>
            <person name="Zhu H."/>
        </authorList>
    </citation>
    <scope>NUCLEOTIDE SEQUENCE [LARGE SCALE GENOMIC DNA]</scope>
    <source>
        <strain evidence="1 2">DSM 14696</strain>
    </source>
</reference>
<keyword evidence="2" id="KW-1185">Reference proteome</keyword>
<dbReference type="Pfam" id="PF08310">
    <property type="entry name" value="LGFP"/>
    <property type="match status" value="3"/>
</dbReference>
<protein>
    <submittedName>
        <fullName evidence="1">Uncharacterized protein</fullName>
    </submittedName>
</protein>
<dbReference type="AlphaFoldDB" id="A0A7X4YBV0"/>
<dbReference type="Proteomes" id="UP000537825">
    <property type="component" value="Unassembled WGS sequence"/>
</dbReference>
<dbReference type="InterPro" id="IPR013207">
    <property type="entry name" value="LGFP"/>
</dbReference>
<sequence length="655" mass="70448">MTTTNEGAVGAEAITAKWQELGGEAGALGAPQSPTQTSFVGAYRSFDGGAVAWCEQLGAHALYGAISERWLERGVHLGAMPEADQQSTPDGSGAFAPLRIIEHDGGLGEELAVCAATGSGAFEVYGAIWQHWNAAGAAGNPVGFPIDGVGTTVDGVGARQQFEHGWICWHPETGVGTLRESIAQRWSELAYDQYGYPTSDHVALPDGRGEYVTLATLQPDGSSVAGPSIYATPEFGAWEIADEIQTEWRRRGREAGEVGYPIGPPTDRIKAPGREQLFENDRIVWPPDPPGTPRPVFASGPIRSGGLAALGGRVTIQVNPDGSVEWSGHAHNSGSDNYDFSVRAVLRPAKPDAPAIVFNHSGSVYGTFHSGSRDDDWSELHPSVDDDGPALLDMLRGATLETATEYESGIVSTFETVLGWAIKAVVAYTAGTGTLVLVFLGVEVGSLVATGSLLPGAQIINDMYWMAGPFGTLVSLGTRAMIAAGSQETEVTEEQYDWAKSTVFGDSLPPREMLVVTDWSGEKDRAFTFRRFDGKITLNMGRSGFPDPRNYHLGRRKYGETFIHELVHACQAHHDKMGLSYLGKGISACVEGESSYSYPATADFDYTEMGLEAQAQIVSDWFARSALKAGTKKWEPDTEDPFYRYITDNLRMGVF</sequence>
<dbReference type="RefSeq" id="WP_139922114.1">
    <property type="nucleotide sequence ID" value="NZ_CBCSLE010000237.1"/>
</dbReference>
<gene>
    <name evidence="1" type="ORF">GTZ93_16365</name>
</gene>
<evidence type="ECO:0000313" key="1">
    <source>
        <dbReference type="EMBL" id="NBC41397.1"/>
    </source>
</evidence>